<reference evidence="2 3" key="1">
    <citation type="submission" date="2019-06" db="EMBL/GenBank/DDBJ databases">
        <title>Sequencing the genomes of 1000 actinobacteria strains.</title>
        <authorList>
            <person name="Klenk H.-P."/>
        </authorList>
    </citation>
    <scope>NUCLEOTIDE SEQUENCE [LARGE SCALE GENOMIC DNA]</scope>
    <source>
        <strain evidence="2 3">DSM 102200</strain>
    </source>
</reference>
<dbReference type="AlphaFoldDB" id="A0A543C199"/>
<keyword evidence="1" id="KW-1133">Transmembrane helix</keyword>
<dbReference type="EMBL" id="VFOZ01000002">
    <property type="protein sequence ID" value="TQL90853.1"/>
    <property type="molecule type" value="Genomic_DNA"/>
</dbReference>
<sequence>MSTLEDRYRRLLAWYPADHRSDHEQEMLGVLLAGARPDQVRPSIADTFDLLRGAVRVRLRRAVSAPDAPGWPAATAIAGFLATLLLVADGLRFAVEMPLAVSQFADTRAHTSFSLPHLLAFYFGPAPYWLAWLTIAVLAWRGARRPATLAACAVTTAQLLLALYGTGTTMWGSAYSAVLANISLPLALVVTASLLASPGPRRGAELLGRRAILGAAATAAVLVALTTSPLFGLFFPEPSFPATPESLHAFLSRAHWWSVLRLAVLLMAAVLLLVVLARTYQGRRACALLAIPAAPVIAKCVEAAAAGTIDGSAGVSRLLIDGLIGFALVMLCVRLAELPSRNRTGNRERHPA</sequence>
<keyword evidence="1" id="KW-0812">Transmembrane</keyword>
<dbReference type="Proteomes" id="UP000316096">
    <property type="component" value="Unassembled WGS sequence"/>
</dbReference>
<organism evidence="2 3">
    <name type="scientific">Actinoallomurus bryophytorum</name>
    <dbReference type="NCBI Taxonomy" id="1490222"/>
    <lineage>
        <taxon>Bacteria</taxon>
        <taxon>Bacillati</taxon>
        <taxon>Actinomycetota</taxon>
        <taxon>Actinomycetes</taxon>
        <taxon>Streptosporangiales</taxon>
        <taxon>Thermomonosporaceae</taxon>
        <taxon>Actinoallomurus</taxon>
    </lineage>
</organism>
<proteinExistence type="predicted"/>
<dbReference type="RefSeq" id="WP_141962820.1">
    <property type="nucleotide sequence ID" value="NZ_VFOZ01000002.1"/>
</dbReference>
<feature type="transmembrane region" description="Helical" evidence="1">
    <location>
        <begin position="178"/>
        <end position="199"/>
    </location>
</feature>
<feature type="transmembrane region" description="Helical" evidence="1">
    <location>
        <begin position="119"/>
        <end position="140"/>
    </location>
</feature>
<feature type="transmembrane region" description="Helical" evidence="1">
    <location>
        <begin position="68"/>
        <end position="88"/>
    </location>
</feature>
<evidence type="ECO:0000313" key="3">
    <source>
        <dbReference type="Proteomes" id="UP000316096"/>
    </source>
</evidence>
<protein>
    <submittedName>
        <fullName evidence="2">Uncharacterized protein</fullName>
    </submittedName>
</protein>
<accession>A0A543C199</accession>
<keyword evidence="3" id="KW-1185">Reference proteome</keyword>
<evidence type="ECO:0000256" key="1">
    <source>
        <dbReference type="SAM" id="Phobius"/>
    </source>
</evidence>
<keyword evidence="1" id="KW-0472">Membrane</keyword>
<comment type="caution">
    <text evidence="2">The sequence shown here is derived from an EMBL/GenBank/DDBJ whole genome shotgun (WGS) entry which is preliminary data.</text>
</comment>
<dbReference type="OrthoDB" id="5150238at2"/>
<name>A0A543C199_9ACTN</name>
<feature type="transmembrane region" description="Helical" evidence="1">
    <location>
        <begin position="211"/>
        <end position="235"/>
    </location>
</feature>
<evidence type="ECO:0000313" key="2">
    <source>
        <dbReference type="EMBL" id="TQL90853.1"/>
    </source>
</evidence>
<feature type="transmembrane region" description="Helical" evidence="1">
    <location>
        <begin position="147"/>
        <end position="166"/>
    </location>
</feature>
<feature type="transmembrane region" description="Helical" evidence="1">
    <location>
        <begin position="255"/>
        <end position="276"/>
    </location>
</feature>
<gene>
    <name evidence="2" type="ORF">FB559_8167</name>
</gene>